<gene>
    <name evidence="2" type="ORF">EI77_03987</name>
</gene>
<dbReference type="Proteomes" id="UP000295662">
    <property type="component" value="Unassembled WGS sequence"/>
</dbReference>
<dbReference type="AlphaFoldDB" id="A0A4R7RK23"/>
<protein>
    <submittedName>
        <fullName evidence="2">Uncharacterized protein</fullName>
    </submittedName>
</protein>
<keyword evidence="1" id="KW-1133">Transmembrane helix</keyword>
<organism evidence="2 3">
    <name type="scientific">Prosthecobacter fusiformis</name>
    <dbReference type="NCBI Taxonomy" id="48464"/>
    <lineage>
        <taxon>Bacteria</taxon>
        <taxon>Pseudomonadati</taxon>
        <taxon>Verrucomicrobiota</taxon>
        <taxon>Verrucomicrobiia</taxon>
        <taxon>Verrucomicrobiales</taxon>
        <taxon>Verrucomicrobiaceae</taxon>
        <taxon>Prosthecobacter</taxon>
    </lineage>
</organism>
<keyword evidence="3" id="KW-1185">Reference proteome</keyword>
<dbReference type="OrthoDB" id="264078at2"/>
<evidence type="ECO:0000313" key="2">
    <source>
        <dbReference type="EMBL" id="TDU64537.1"/>
    </source>
</evidence>
<keyword evidence="1" id="KW-0812">Transmembrane</keyword>
<accession>A0A4R7RK23</accession>
<comment type="caution">
    <text evidence="2">The sequence shown here is derived from an EMBL/GenBank/DDBJ whole genome shotgun (WGS) entry which is preliminary data.</text>
</comment>
<proteinExistence type="predicted"/>
<feature type="transmembrane region" description="Helical" evidence="1">
    <location>
        <begin position="89"/>
        <end position="110"/>
    </location>
</feature>
<reference evidence="2 3" key="1">
    <citation type="submission" date="2019-03" db="EMBL/GenBank/DDBJ databases">
        <title>Genomic Encyclopedia of Archaeal and Bacterial Type Strains, Phase II (KMG-II): from individual species to whole genera.</title>
        <authorList>
            <person name="Goeker M."/>
        </authorList>
    </citation>
    <scope>NUCLEOTIDE SEQUENCE [LARGE SCALE GENOMIC DNA]</scope>
    <source>
        <strain evidence="2 3">ATCC 25309</strain>
    </source>
</reference>
<dbReference type="EMBL" id="SOCA01000010">
    <property type="protein sequence ID" value="TDU64537.1"/>
    <property type="molecule type" value="Genomic_DNA"/>
</dbReference>
<dbReference type="RefSeq" id="WP_133796979.1">
    <property type="nucleotide sequence ID" value="NZ_SOCA01000010.1"/>
</dbReference>
<evidence type="ECO:0000313" key="3">
    <source>
        <dbReference type="Proteomes" id="UP000295662"/>
    </source>
</evidence>
<keyword evidence="1" id="KW-0472">Membrane</keyword>
<sequence length="324" mass="35459">MTQDELKLLNGYLNETISDEELPVLQFLLRESVEARKMFRSLCTVDAKLQERAAGDPATLHLIGVSAAKSPAYNSRASLRSWLGKLRPLTAAAAGLVIGLFSATMVFAYASPSFNPVKTAVRRLWSDSFESGTLRTLPGLPRQTGVWTGDEASVVEAEMGLKPKRGVKMMRFINATFTGENAEHSVWGDVYRLVDVSGQVSSGKGVLRLAAVFNCVPFPEGEEYSGKLELCALEDDLKEAPQPLTLPWVHENSAAIGLRKISLKGDGSWQGGTVEVPVSPRTRFVLVHLAVHRQQPLLPGKTAHFSGHYLDDVKIDLHVQPIQE</sequence>
<name>A0A4R7RK23_9BACT</name>
<evidence type="ECO:0000256" key="1">
    <source>
        <dbReference type="SAM" id="Phobius"/>
    </source>
</evidence>